<feature type="domain" description="Zn(2)-C6 fungal-type" evidence="5">
    <location>
        <begin position="30"/>
        <end position="61"/>
    </location>
</feature>
<dbReference type="CDD" id="cd00067">
    <property type="entry name" value="GAL4"/>
    <property type="match status" value="1"/>
</dbReference>
<reference evidence="6" key="1">
    <citation type="submission" date="2023-06" db="EMBL/GenBank/DDBJ databases">
        <title>Genome-scale phylogeny and comparative genomics of the fungal order Sordariales.</title>
        <authorList>
            <consortium name="Lawrence Berkeley National Laboratory"/>
            <person name="Hensen N."/>
            <person name="Bonometti L."/>
            <person name="Westerberg I."/>
            <person name="Brannstrom I.O."/>
            <person name="Guillou S."/>
            <person name="Cros-Aarteil S."/>
            <person name="Calhoun S."/>
            <person name="Haridas S."/>
            <person name="Kuo A."/>
            <person name="Mondo S."/>
            <person name="Pangilinan J."/>
            <person name="Riley R."/>
            <person name="LaButti K."/>
            <person name="Andreopoulos B."/>
            <person name="Lipzen A."/>
            <person name="Chen C."/>
            <person name="Yanf M."/>
            <person name="Daum C."/>
            <person name="Ng V."/>
            <person name="Clum A."/>
            <person name="Steindorff A."/>
            <person name="Ohm R."/>
            <person name="Martin F."/>
            <person name="Silar P."/>
            <person name="Natvig D."/>
            <person name="Lalanne C."/>
            <person name="Gautier V."/>
            <person name="Ament-velasquez S.L."/>
            <person name="Kruys A."/>
            <person name="Hutchinson M.I."/>
            <person name="Powell A.J."/>
            <person name="Barry K."/>
            <person name="Miller A.N."/>
            <person name="Grigoriev I.V."/>
            <person name="Debuchy R."/>
            <person name="Gladieux P."/>
            <person name="Thoren M.H."/>
            <person name="Johannesson H."/>
        </authorList>
    </citation>
    <scope>NUCLEOTIDE SEQUENCE</scope>
    <source>
        <strain evidence="6">SMH2392-1A</strain>
    </source>
</reference>
<dbReference type="InterPro" id="IPR001138">
    <property type="entry name" value="Zn2Cys6_DnaBD"/>
</dbReference>
<name>A0AA40B515_9PEZI</name>
<dbReference type="Gene3D" id="4.10.240.10">
    <property type="entry name" value="Zn(2)-C6 fungal-type DNA-binding domain"/>
    <property type="match status" value="1"/>
</dbReference>
<dbReference type="PROSITE" id="PS50048">
    <property type="entry name" value="ZN2_CY6_FUNGAL_2"/>
    <property type="match status" value="1"/>
</dbReference>
<evidence type="ECO:0000256" key="3">
    <source>
        <dbReference type="ARBA" id="ARBA00023242"/>
    </source>
</evidence>
<gene>
    <name evidence="6" type="ORF">B0T26DRAFT_695750</name>
</gene>
<dbReference type="CDD" id="cd12148">
    <property type="entry name" value="fungal_TF_MHR"/>
    <property type="match status" value="1"/>
</dbReference>
<dbReference type="GO" id="GO:0008270">
    <property type="term" value="F:zinc ion binding"/>
    <property type="evidence" value="ECO:0007669"/>
    <property type="project" value="InterPro"/>
</dbReference>
<dbReference type="InterPro" id="IPR036864">
    <property type="entry name" value="Zn2-C6_fun-type_DNA-bd_sf"/>
</dbReference>
<feature type="region of interest" description="Disordered" evidence="4">
    <location>
        <begin position="61"/>
        <end position="143"/>
    </location>
</feature>
<dbReference type="Pfam" id="PF00172">
    <property type="entry name" value="Zn_clus"/>
    <property type="match status" value="1"/>
</dbReference>
<feature type="region of interest" description="Disordered" evidence="4">
    <location>
        <begin position="760"/>
        <end position="783"/>
    </location>
</feature>
<dbReference type="GeneID" id="85324587"/>
<protein>
    <recommendedName>
        <fullName evidence="5">Zn(2)-C6 fungal-type domain-containing protein</fullName>
    </recommendedName>
</protein>
<evidence type="ECO:0000256" key="2">
    <source>
        <dbReference type="ARBA" id="ARBA00022723"/>
    </source>
</evidence>
<dbReference type="SMART" id="SM00066">
    <property type="entry name" value="GAL4"/>
    <property type="match status" value="1"/>
</dbReference>
<dbReference type="PANTHER" id="PTHR31001:SF58">
    <property type="entry name" value="ZN(II)2CYS6 TRANSCRIPTION FACTOR (EUROFUNG)"/>
    <property type="match status" value="1"/>
</dbReference>
<dbReference type="GO" id="GO:0006351">
    <property type="term" value="P:DNA-templated transcription"/>
    <property type="evidence" value="ECO:0007669"/>
    <property type="project" value="InterPro"/>
</dbReference>
<accession>A0AA40B515</accession>
<dbReference type="InterPro" id="IPR050613">
    <property type="entry name" value="Sec_Metabolite_Reg"/>
</dbReference>
<dbReference type="SUPFAM" id="SSF57701">
    <property type="entry name" value="Zn2/Cys6 DNA-binding domain"/>
    <property type="match status" value="1"/>
</dbReference>
<evidence type="ECO:0000313" key="6">
    <source>
        <dbReference type="EMBL" id="KAK0727801.1"/>
    </source>
</evidence>
<keyword evidence="2" id="KW-0479">Metal-binding</keyword>
<comment type="caution">
    <text evidence="6">The sequence shown here is derived from an EMBL/GenBank/DDBJ whole genome shotgun (WGS) entry which is preliminary data.</text>
</comment>
<keyword evidence="7" id="KW-1185">Reference proteome</keyword>
<dbReference type="InterPro" id="IPR007219">
    <property type="entry name" value="XnlR_reg_dom"/>
</dbReference>
<dbReference type="AlphaFoldDB" id="A0AA40B515"/>
<dbReference type="GO" id="GO:0000981">
    <property type="term" value="F:DNA-binding transcription factor activity, RNA polymerase II-specific"/>
    <property type="evidence" value="ECO:0007669"/>
    <property type="project" value="InterPro"/>
</dbReference>
<dbReference type="Pfam" id="PF04082">
    <property type="entry name" value="Fungal_trans"/>
    <property type="match status" value="1"/>
</dbReference>
<evidence type="ECO:0000259" key="5">
    <source>
        <dbReference type="PROSITE" id="PS50048"/>
    </source>
</evidence>
<dbReference type="RefSeq" id="XP_060300656.1">
    <property type="nucleotide sequence ID" value="XM_060441317.1"/>
</dbReference>
<dbReference type="Proteomes" id="UP001172101">
    <property type="component" value="Unassembled WGS sequence"/>
</dbReference>
<dbReference type="GO" id="GO:0003677">
    <property type="term" value="F:DNA binding"/>
    <property type="evidence" value="ECO:0007669"/>
    <property type="project" value="InterPro"/>
</dbReference>
<dbReference type="EMBL" id="JAUIRO010000002">
    <property type="protein sequence ID" value="KAK0727801.1"/>
    <property type="molecule type" value="Genomic_DNA"/>
</dbReference>
<evidence type="ECO:0000256" key="1">
    <source>
        <dbReference type="ARBA" id="ARBA00004123"/>
    </source>
</evidence>
<keyword evidence="3" id="KW-0539">Nucleus</keyword>
<evidence type="ECO:0000256" key="4">
    <source>
        <dbReference type="SAM" id="MobiDB-lite"/>
    </source>
</evidence>
<feature type="compositionally biased region" description="Polar residues" evidence="4">
    <location>
        <begin position="81"/>
        <end position="107"/>
    </location>
</feature>
<proteinExistence type="predicted"/>
<comment type="subcellular location">
    <subcellularLocation>
        <location evidence="1">Nucleus</location>
    </subcellularLocation>
</comment>
<dbReference type="GO" id="GO:0005634">
    <property type="term" value="C:nucleus"/>
    <property type="evidence" value="ECO:0007669"/>
    <property type="project" value="UniProtKB-SubCell"/>
</dbReference>
<dbReference type="PANTHER" id="PTHR31001">
    <property type="entry name" value="UNCHARACTERIZED TRANSCRIPTIONAL REGULATORY PROTEIN"/>
    <property type="match status" value="1"/>
</dbReference>
<organism evidence="6 7">
    <name type="scientific">Lasiosphaeria miniovina</name>
    <dbReference type="NCBI Taxonomy" id="1954250"/>
    <lineage>
        <taxon>Eukaryota</taxon>
        <taxon>Fungi</taxon>
        <taxon>Dikarya</taxon>
        <taxon>Ascomycota</taxon>
        <taxon>Pezizomycotina</taxon>
        <taxon>Sordariomycetes</taxon>
        <taxon>Sordariomycetidae</taxon>
        <taxon>Sordariales</taxon>
        <taxon>Lasiosphaeriaceae</taxon>
        <taxon>Lasiosphaeria</taxon>
    </lineage>
</organism>
<sequence length="783" mass="86833">MLTFSHLNADSFESHLKAGRKRPRVREAVSCWQCRTRKIRCDRELPCKQCQDRGVPHDCIYGSSKDQHLSPQPPASRVSKRSTPASSRQNSPAYSRPNTPSLSRQNSPQPPPIQIHTPPDSSSSRGETPEPASGIEIREPPFASIGNAFQGSTFKTRMVGLSHWMAPCNEMTVVKAMLDHSDEFQTSRKSFGELKSLLRARNAIPAPMPSGMSESSSLRSLLPPRHECEGWMAQYRRTYGRIYRVLEPDVMASEFDRICAGTLDNPVHICKILLVTAIAMQNDESERLHGRRIARQVEDCIHNSPRFQKPCVGVVQVLLLLSIMKTISASDNDKIYEAMALQGLTSQIISSMGLHKNPAYFSEVTPYYAEIRKRLWSCFLRLNLEYCVRSGTQCNLRLKESDCPLPTLTNLRALNPDPAAQGYELESDKQMEADLAFGIASAKLARIVAPVYQGLYSPNPKTTRLQSEIRASFSSLLAELPAGLKPGAQTFDPVEEVQQSLISIPMHSFLTILSFGKAASDPADSSQRSHLMEIWDDATSVLHQFEKICSTSQDTTNMACHLLWTDAGRAALTSCFIIGRLRRLDLRRIIPHPQHTSCVFQQLLTKALLLLTQLWQSRFHQGPVAAKMNLILAVSLDVTCNLSSPNHSSPSTQQRLVEQGVATAERLIADMKLTLQPQCQQPPPIPADLVTTPSSVLPSPGSSMFSAWPAERMTFLGHSETSSSAGSTPFLDHDFMPLDFPTDVSFSSFMSNFSFSTDPTGGMGLDDPTLAPFDDSPMESLWE</sequence>
<dbReference type="PROSITE" id="PS00463">
    <property type="entry name" value="ZN2_CY6_FUNGAL_1"/>
    <property type="match status" value="1"/>
</dbReference>
<evidence type="ECO:0000313" key="7">
    <source>
        <dbReference type="Proteomes" id="UP001172101"/>
    </source>
</evidence>